<proteinExistence type="predicted"/>
<keyword evidence="4" id="KW-1185">Reference proteome</keyword>
<dbReference type="Proteomes" id="UP000007797">
    <property type="component" value="Unassembled WGS sequence"/>
</dbReference>
<dbReference type="RefSeq" id="XP_004356285.1">
    <property type="nucleotide sequence ID" value="XM_004356232.1"/>
</dbReference>
<dbReference type="EMBL" id="GL883021">
    <property type="protein sequence ID" value="EGG17801.1"/>
    <property type="molecule type" value="Genomic_DNA"/>
</dbReference>
<keyword evidence="1" id="KW-0732">Signal</keyword>
<dbReference type="OMA" id="VCDKTHD"/>
<dbReference type="InterPro" id="IPR017943">
    <property type="entry name" value="Bactericidal_perm-incr_a/b_dom"/>
</dbReference>
<feature type="domain" description="Lipid-binding serum glycoprotein C-terminal" evidence="2">
    <location>
        <begin position="284"/>
        <end position="463"/>
    </location>
</feature>
<dbReference type="PANTHER" id="PTHR10504:SF131">
    <property type="entry name" value="BPI2 DOMAIN-CONTAINING PROTEIN"/>
    <property type="match status" value="1"/>
</dbReference>
<dbReference type="PANTHER" id="PTHR10504">
    <property type="entry name" value="BACTERICIDAL PERMEABILITY-INCREASING BPI PROTEIN-RELATED"/>
    <property type="match status" value="1"/>
</dbReference>
<dbReference type="GeneID" id="14869706"/>
<evidence type="ECO:0000313" key="4">
    <source>
        <dbReference type="Proteomes" id="UP000007797"/>
    </source>
</evidence>
<dbReference type="OrthoDB" id="9938407at2759"/>
<evidence type="ECO:0000313" key="3">
    <source>
        <dbReference type="EMBL" id="EGG17801.1"/>
    </source>
</evidence>
<dbReference type="AlphaFoldDB" id="F4Q4F2"/>
<dbReference type="Gene3D" id="3.15.10.10">
    <property type="entry name" value="Bactericidal permeability-increasing protein, domain 1"/>
    <property type="match status" value="1"/>
</dbReference>
<dbReference type="GO" id="GO:0050829">
    <property type="term" value="P:defense response to Gram-negative bacterium"/>
    <property type="evidence" value="ECO:0007669"/>
    <property type="project" value="EnsemblProtists"/>
</dbReference>
<protein>
    <recommendedName>
        <fullName evidence="2">Lipid-binding serum glycoprotein C-terminal domain-containing protein</fullName>
    </recommendedName>
</protein>
<feature type="chain" id="PRO_5003319908" description="Lipid-binding serum glycoprotein C-terminal domain-containing protein" evidence="1">
    <location>
        <begin position="25"/>
        <end position="517"/>
    </location>
</feature>
<dbReference type="InterPro" id="IPR001124">
    <property type="entry name" value="Lipid-bd_serum_glycop_C"/>
</dbReference>
<dbReference type="InterPro" id="IPR032942">
    <property type="entry name" value="BPI/LBP/Plunc"/>
</dbReference>
<evidence type="ECO:0000259" key="2">
    <source>
        <dbReference type="Pfam" id="PF02886"/>
    </source>
</evidence>
<dbReference type="Pfam" id="PF02886">
    <property type="entry name" value="LBP_BPI_CETP_C"/>
    <property type="match status" value="1"/>
</dbReference>
<organism evidence="3 4">
    <name type="scientific">Cavenderia fasciculata</name>
    <name type="common">Slime mold</name>
    <name type="synonym">Dictyostelium fasciculatum</name>
    <dbReference type="NCBI Taxonomy" id="261658"/>
    <lineage>
        <taxon>Eukaryota</taxon>
        <taxon>Amoebozoa</taxon>
        <taxon>Evosea</taxon>
        <taxon>Eumycetozoa</taxon>
        <taxon>Dictyostelia</taxon>
        <taxon>Acytosteliales</taxon>
        <taxon>Cavenderiaceae</taxon>
        <taxon>Cavenderia</taxon>
    </lineage>
</organism>
<accession>F4Q4F2</accession>
<dbReference type="SUPFAM" id="SSF55394">
    <property type="entry name" value="Bactericidal permeability-increasing protein, BPI"/>
    <property type="match status" value="1"/>
</dbReference>
<evidence type="ECO:0000256" key="1">
    <source>
        <dbReference type="SAM" id="SignalP"/>
    </source>
</evidence>
<dbReference type="GO" id="GO:0008289">
    <property type="term" value="F:lipid binding"/>
    <property type="evidence" value="ECO:0007669"/>
    <property type="project" value="InterPro"/>
</dbReference>
<sequence>MKLVIYFIAIVAVVLSTTVAIVNAQKGVYPDAGVYLTFSTYYTATLAHTMTETIVKNVNAQGIPSFKITDGHVSVDIKNIQHSVAMDTPFYLQTGAGSYQAGWKQVDFTIHTDYEACYKWHMDQNINICEHGKIEIVTTNNPNVTLTTTFNLNIDTTSPTFSDVSTIMSAPGNAIEYSASCESKVCDKTHDIRNAVASQFIPSIEKSITQQLNAKASTIVALFPPLRPLSGFKYKDLTYYLDSIGEIVEAGTVEHNTPAVTFAINGGIAVKNGGGNPAYPTQRPTLTPPVSAIEDFHTTEWQVLLTPFFFESMIDAAVASGLPYLIVPSMVPKGSPVTLDTSDPFFSETAPGMTKSYPNLPITLQITAPGSEQSTFSCKVDSSGIAVSNFELLVAFLVDTAGNKQVPAFSVLATVDATLDVQPKLLSNGSVSVTTTMSGFNPAVKLVSSSVGDVDTDGILQMLQLAGSMAAFPNMIVNNPSTQYKFTQLEPAYSNDNFMTIGITQALKSTIHSATFV</sequence>
<feature type="signal peptide" evidence="1">
    <location>
        <begin position="1"/>
        <end position="24"/>
    </location>
</feature>
<gene>
    <name evidence="3" type="ORF">DFA_08801</name>
</gene>
<dbReference type="Gene3D" id="3.15.20.10">
    <property type="entry name" value="Bactericidal permeability-increasing protein, domain 2"/>
    <property type="match status" value="1"/>
</dbReference>
<reference evidence="4" key="1">
    <citation type="journal article" date="2011" name="Genome Res.">
        <title>Phylogeny-wide analysis of social amoeba genomes highlights ancient origins for complex intercellular communication.</title>
        <authorList>
            <person name="Heidel A.J."/>
            <person name="Lawal H.M."/>
            <person name="Felder M."/>
            <person name="Schilde C."/>
            <person name="Helps N.R."/>
            <person name="Tunggal B."/>
            <person name="Rivero F."/>
            <person name="John U."/>
            <person name="Schleicher M."/>
            <person name="Eichinger L."/>
            <person name="Platzer M."/>
            <person name="Noegel A.A."/>
            <person name="Schaap P."/>
            <person name="Gloeckner G."/>
        </authorList>
    </citation>
    <scope>NUCLEOTIDE SEQUENCE [LARGE SCALE GENOMIC DNA]</scope>
    <source>
        <strain evidence="4">SH3</strain>
    </source>
</reference>
<name>F4Q4F2_CACFS</name>
<dbReference type="KEGG" id="dfa:DFA_08801"/>